<evidence type="ECO:0000313" key="10">
    <source>
        <dbReference type="EMBL" id="ACR12455.1"/>
    </source>
</evidence>
<keyword evidence="11" id="KW-1185">Reference proteome</keyword>
<dbReference type="InterPro" id="IPR038763">
    <property type="entry name" value="DHH_sf"/>
</dbReference>
<dbReference type="InterPro" id="IPR003156">
    <property type="entry name" value="DHHA1_dom"/>
</dbReference>
<evidence type="ECO:0000256" key="2">
    <source>
        <dbReference type="ARBA" id="ARBA00019841"/>
    </source>
</evidence>
<dbReference type="InterPro" id="IPR001667">
    <property type="entry name" value="DDH_dom"/>
</dbReference>
<dbReference type="STRING" id="377629.TERTU_1167"/>
<feature type="domain" description="RecJ OB" evidence="9">
    <location>
        <begin position="470"/>
        <end position="575"/>
    </location>
</feature>
<dbReference type="OrthoDB" id="9809852at2"/>
<dbReference type="PANTHER" id="PTHR30255:SF2">
    <property type="entry name" value="SINGLE-STRANDED-DNA-SPECIFIC EXONUCLEASE RECJ"/>
    <property type="match status" value="1"/>
</dbReference>
<dbReference type="EMBL" id="CP001614">
    <property type="protein sequence ID" value="ACR12455.1"/>
    <property type="molecule type" value="Genomic_DNA"/>
</dbReference>
<dbReference type="PANTHER" id="PTHR30255">
    <property type="entry name" value="SINGLE-STRANDED-DNA-SPECIFIC EXONUCLEASE RECJ"/>
    <property type="match status" value="1"/>
</dbReference>
<sequence>MQATSKIIRRRQSAPQQLNHLNVYAPLLQRVLSSRGITHPQQLDYQLANLLKPGAMRGLEAAVALLADILTRGGRVCILGDFDADGATSTALAVRCLRAFGCQHVDFLVPNRFEFGYGLTPEIVEVVKTLAPDLLITVDNGIASLDGVAAAQAYGMQVLVTDHHLPGEILPSAEVIVNPNQLHCDFASKNLAGVGVIFYVMNGLRAHLRAQGWFARKGLQEPNMAQFLDLVALGTVADVVPLDSNNRTLVAQGLNRIRAGRCCAGIRALFEIGRRPLARLQASDLGFVAGPRLNAAGRLDDMSLGIRCLLADSESEARELAAELDELNRERRSIEQSMQREALLHLDKLLAAERDWPLAICLYQEDWHQGVIGILASRIKDRAHRPTIVFAEADDATLKGSGRSIPGIHLRDLLDAVATRHPGLLTKFGGHAMAAGLSLAKRDLDRFRLALVEETSRLLEGEAPAAEILTDGELQAEDFSLAVARSLAELGPWGQAFPEPCFDGKFRVVNQRIVGEKHLKLVVTPGDYSGLVLDAIAFNVDLNVWPDSSIQWVELVYQLNVNEFRGEESLQLMVEQITPL</sequence>
<feature type="domain" description="DHHA1" evidence="8">
    <location>
        <begin position="361"/>
        <end position="450"/>
    </location>
</feature>
<organism evidence="10 11">
    <name type="scientific">Teredinibacter turnerae (strain ATCC 39867 / T7901)</name>
    <dbReference type="NCBI Taxonomy" id="377629"/>
    <lineage>
        <taxon>Bacteria</taxon>
        <taxon>Pseudomonadati</taxon>
        <taxon>Pseudomonadota</taxon>
        <taxon>Gammaproteobacteria</taxon>
        <taxon>Cellvibrionales</taxon>
        <taxon>Cellvibrionaceae</taxon>
        <taxon>Teredinibacter</taxon>
    </lineage>
</organism>
<dbReference type="KEGG" id="ttu:TERTU_1167"/>
<dbReference type="Pfam" id="PF02272">
    <property type="entry name" value="DHHA1"/>
    <property type="match status" value="1"/>
</dbReference>
<keyword evidence="6" id="KW-0175">Coiled coil</keyword>
<dbReference type="GO" id="GO:0008409">
    <property type="term" value="F:5'-3' exonuclease activity"/>
    <property type="evidence" value="ECO:0007669"/>
    <property type="project" value="InterPro"/>
</dbReference>
<dbReference type="HOGENOM" id="CLU_009736_5_1_6"/>
<keyword evidence="5 10" id="KW-0269">Exonuclease</keyword>
<dbReference type="GO" id="GO:0006281">
    <property type="term" value="P:DNA repair"/>
    <property type="evidence" value="ECO:0007669"/>
    <property type="project" value="InterPro"/>
</dbReference>
<name>C5BR81_TERTT</name>
<evidence type="ECO:0000259" key="9">
    <source>
        <dbReference type="Pfam" id="PF17768"/>
    </source>
</evidence>
<keyword evidence="3" id="KW-0540">Nuclease</keyword>
<evidence type="ECO:0000256" key="3">
    <source>
        <dbReference type="ARBA" id="ARBA00022722"/>
    </source>
</evidence>
<dbReference type="Gene3D" id="3.90.1640.30">
    <property type="match status" value="1"/>
</dbReference>
<evidence type="ECO:0000259" key="7">
    <source>
        <dbReference type="Pfam" id="PF01368"/>
    </source>
</evidence>
<evidence type="ECO:0000256" key="4">
    <source>
        <dbReference type="ARBA" id="ARBA00022801"/>
    </source>
</evidence>
<dbReference type="InterPro" id="IPR051673">
    <property type="entry name" value="SSDNA_exonuclease_RecJ"/>
</dbReference>
<evidence type="ECO:0000256" key="6">
    <source>
        <dbReference type="SAM" id="Coils"/>
    </source>
</evidence>
<dbReference type="Gene3D" id="3.10.310.30">
    <property type="match status" value="1"/>
</dbReference>
<evidence type="ECO:0000313" key="11">
    <source>
        <dbReference type="Proteomes" id="UP000009080"/>
    </source>
</evidence>
<dbReference type="SUPFAM" id="SSF64182">
    <property type="entry name" value="DHH phosphoesterases"/>
    <property type="match status" value="1"/>
</dbReference>
<dbReference type="eggNOG" id="COG0608">
    <property type="taxonomic scope" value="Bacteria"/>
</dbReference>
<dbReference type="InterPro" id="IPR041122">
    <property type="entry name" value="RecJ_OB"/>
</dbReference>
<dbReference type="Proteomes" id="UP000009080">
    <property type="component" value="Chromosome"/>
</dbReference>
<evidence type="ECO:0000256" key="5">
    <source>
        <dbReference type="ARBA" id="ARBA00022839"/>
    </source>
</evidence>
<accession>C5BR81</accession>
<dbReference type="FunFam" id="3.90.1640.30:FF:000001">
    <property type="entry name" value="Single-stranded-DNA-specific exonuclease RecJ"/>
    <property type="match status" value="1"/>
</dbReference>
<dbReference type="GO" id="GO:0003676">
    <property type="term" value="F:nucleic acid binding"/>
    <property type="evidence" value="ECO:0007669"/>
    <property type="project" value="InterPro"/>
</dbReference>
<dbReference type="InterPro" id="IPR004610">
    <property type="entry name" value="RecJ"/>
</dbReference>
<dbReference type="NCBIfam" id="TIGR00644">
    <property type="entry name" value="recJ"/>
    <property type="match status" value="1"/>
</dbReference>
<dbReference type="Pfam" id="PF01368">
    <property type="entry name" value="DHH"/>
    <property type="match status" value="1"/>
</dbReference>
<feature type="coiled-coil region" evidence="6">
    <location>
        <begin position="310"/>
        <end position="344"/>
    </location>
</feature>
<dbReference type="Pfam" id="PF17768">
    <property type="entry name" value="RecJ_OB"/>
    <property type="match status" value="1"/>
</dbReference>
<protein>
    <recommendedName>
        <fullName evidence="2">Single-stranded-DNA-specific exonuclease RecJ</fullName>
    </recommendedName>
</protein>
<evidence type="ECO:0000256" key="1">
    <source>
        <dbReference type="ARBA" id="ARBA00005915"/>
    </source>
</evidence>
<dbReference type="GO" id="GO:0006310">
    <property type="term" value="P:DNA recombination"/>
    <property type="evidence" value="ECO:0007669"/>
    <property type="project" value="InterPro"/>
</dbReference>
<proteinExistence type="inferred from homology"/>
<dbReference type="RefSeq" id="WP_015818567.1">
    <property type="nucleotide sequence ID" value="NC_012997.1"/>
</dbReference>
<gene>
    <name evidence="10" type="primary">recJ</name>
    <name evidence="10" type="ordered locus">TERTU_1167</name>
</gene>
<dbReference type="AlphaFoldDB" id="C5BR81"/>
<comment type="similarity">
    <text evidence="1">Belongs to the RecJ family.</text>
</comment>
<feature type="domain" description="DDH" evidence="7">
    <location>
        <begin position="75"/>
        <end position="235"/>
    </location>
</feature>
<keyword evidence="4 10" id="KW-0378">Hydrolase</keyword>
<evidence type="ECO:0000259" key="8">
    <source>
        <dbReference type="Pfam" id="PF02272"/>
    </source>
</evidence>
<reference evidence="10 11" key="1">
    <citation type="journal article" date="2009" name="PLoS ONE">
        <title>The complete genome of Teredinibacter turnerae T7901: an intracellular endosymbiont of marine wood-boring bivalves (shipworms).</title>
        <authorList>
            <person name="Yang J.C."/>
            <person name="Madupu R."/>
            <person name="Durkin A.S."/>
            <person name="Ekborg N.A."/>
            <person name="Pedamallu C.S."/>
            <person name="Hostetler J.B."/>
            <person name="Radune D."/>
            <person name="Toms B.S."/>
            <person name="Henrissat B."/>
            <person name="Coutinho P.M."/>
            <person name="Schwarz S."/>
            <person name="Field L."/>
            <person name="Trindade-Silva A.E."/>
            <person name="Soares C.A.G."/>
            <person name="Elshahawi S."/>
            <person name="Hanora A."/>
            <person name="Schmidt E.W."/>
            <person name="Haygood M.G."/>
            <person name="Posfai J."/>
            <person name="Benner J."/>
            <person name="Madinger C."/>
            <person name="Nove J."/>
            <person name="Anton B."/>
            <person name="Chaudhary K."/>
            <person name="Foster J."/>
            <person name="Holman A."/>
            <person name="Kumar S."/>
            <person name="Lessard P.A."/>
            <person name="Luyten Y.A."/>
            <person name="Slatko B."/>
            <person name="Wood N."/>
            <person name="Wu B."/>
            <person name="Teplitski M."/>
            <person name="Mougous J.D."/>
            <person name="Ward N."/>
            <person name="Eisen J.A."/>
            <person name="Badger J.H."/>
            <person name="Distel D.L."/>
        </authorList>
    </citation>
    <scope>NUCLEOTIDE SEQUENCE [LARGE SCALE GENOMIC DNA]</scope>
    <source>
        <strain evidence="11">ATCC 39867 / T7901</strain>
    </source>
</reference>